<dbReference type="EMBL" id="JBHSKG010000012">
    <property type="protein sequence ID" value="MFC5140727.1"/>
    <property type="molecule type" value="Genomic_DNA"/>
</dbReference>
<evidence type="ECO:0000313" key="2">
    <source>
        <dbReference type="EMBL" id="MFC5140727.1"/>
    </source>
</evidence>
<keyword evidence="3" id="KW-1185">Reference proteome</keyword>
<organism evidence="2 3">
    <name type="scientific">Actinomycetospora rhizophila</name>
    <dbReference type="NCBI Taxonomy" id="1416876"/>
    <lineage>
        <taxon>Bacteria</taxon>
        <taxon>Bacillati</taxon>
        <taxon>Actinomycetota</taxon>
        <taxon>Actinomycetes</taxon>
        <taxon>Pseudonocardiales</taxon>
        <taxon>Pseudonocardiaceae</taxon>
        <taxon>Actinomycetospora</taxon>
    </lineage>
</organism>
<evidence type="ECO:0000313" key="3">
    <source>
        <dbReference type="Proteomes" id="UP001596175"/>
    </source>
</evidence>
<comment type="caution">
    <text evidence="2">The sequence shown here is derived from an EMBL/GenBank/DDBJ whole genome shotgun (WGS) entry which is preliminary data.</text>
</comment>
<protein>
    <submittedName>
        <fullName evidence="2">Uncharacterized protein</fullName>
    </submittedName>
</protein>
<sequence>MSVLAAVGALGVGVGAWAATPLASMARRGTRDEQTVDAWRDEADRAAAVQRARRRAAIVASIPTQRRDSSEAPVAPQQRRSPLAS</sequence>
<name>A0ABV9ZI63_9PSEU</name>
<accession>A0ABV9ZI63</accession>
<proteinExistence type="predicted"/>
<gene>
    <name evidence="2" type="ORF">ACFPK1_21000</name>
</gene>
<evidence type="ECO:0000256" key="1">
    <source>
        <dbReference type="SAM" id="MobiDB-lite"/>
    </source>
</evidence>
<reference evidence="3" key="1">
    <citation type="journal article" date="2019" name="Int. J. Syst. Evol. Microbiol.">
        <title>The Global Catalogue of Microorganisms (GCM) 10K type strain sequencing project: providing services to taxonomists for standard genome sequencing and annotation.</title>
        <authorList>
            <consortium name="The Broad Institute Genomics Platform"/>
            <consortium name="The Broad Institute Genome Sequencing Center for Infectious Disease"/>
            <person name="Wu L."/>
            <person name="Ma J."/>
        </authorList>
    </citation>
    <scope>NUCLEOTIDE SEQUENCE [LARGE SCALE GENOMIC DNA]</scope>
    <source>
        <strain evidence="3">XZYJ18</strain>
    </source>
</reference>
<dbReference type="Proteomes" id="UP001596175">
    <property type="component" value="Unassembled WGS sequence"/>
</dbReference>
<feature type="region of interest" description="Disordered" evidence="1">
    <location>
        <begin position="59"/>
        <end position="85"/>
    </location>
</feature>
<dbReference type="RefSeq" id="WP_378022894.1">
    <property type="nucleotide sequence ID" value="NZ_JBHSKG010000012.1"/>
</dbReference>